<dbReference type="EC" id="2.1.1.-" evidence="7"/>
<dbReference type="RefSeq" id="WP_022862118.1">
    <property type="nucleotide sequence ID" value="NZ_CP063189.1"/>
</dbReference>
<dbReference type="GO" id="GO:0008168">
    <property type="term" value="F:methyltransferase activity"/>
    <property type="evidence" value="ECO:0007669"/>
    <property type="project" value="UniProtKB-KW"/>
</dbReference>
<evidence type="ECO:0000256" key="3">
    <source>
        <dbReference type="ARBA" id="ARBA00022691"/>
    </source>
</evidence>
<dbReference type="Pfam" id="PF05958">
    <property type="entry name" value="tRNA_U5-meth_tr"/>
    <property type="match status" value="1"/>
</dbReference>
<dbReference type="PANTHER" id="PTHR11061">
    <property type="entry name" value="RNA M5U METHYLTRANSFERASE"/>
    <property type="match status" value="1"/>
</dbReference>
<dbReference type="PANTHER" id="PTHR11061:SF30">
    <property type="entry name" value="TRNA (URACIL(54)-C(5))-METHYLTRANSFERASE"/>
    <property type="match status" value="1"/>
</dbReference>
<dbReference type="InterPro" id="IPR012340">
    <property type="entry name" value="NA-bd_OB-fold"/>
</dbReference>
<feature type="binding site" evidence="4">
    <location>
        <position position="358"/>
    </location>
    <ligand>
        <name>S-adenosyl-L-methionine</name>
        <dbReference type="ChEBI" id="CHEBI:59789"/>
    </ligand>
</feature>
<dbReference type="Pfam" id="PF01938">
    <property type="entry name" value="TRAM"/>
    <property type="match status" value="1"/>
</dbReference>
<protein>
    <submittedName>
        <fullName evidence="7">RNA methyltransferase</fullName>
        <ecNumber evidence="7">2.1.1.-</ecNumber>
    </submittedName>
</protein>
<keyword evidence="3 4" id="KW-0949">S-adenosyl-L-methionine</keyword>
<evidence type="ECO:0000256" key="5">
    <source>
        <dbReference type="PROSITE-ProRule" id="PRU10015"/>
    </source>
</evidence>
<feature type="domain" description="TRAM" evidence="6">
    <location>
        <begin position="11"/>
        <end position="70"/>
    </location>
</feature>
<dbReference type="InterPro" id="IPR029063">
    <property type="entry name" value="SAM-dependent_MTases_sf"/>
</dbReference>
<keyword evidence="2 4" id="KW-0808">Transferase</keyword>
<dbReference type="Proteomes" id="UP001220064">
    <property type="component" value="Chromosome"/>
</dbReference>
<keyword evidence="1 4" id="KW-0489">Methyltransferase</keyword>
<dbReference type="InterPro" id="IPR002792">
    <property type="entry name" value="TRAM_dom"/>
</dbReference>
<reference evidence="7 8" key="1">
    <citation type="submission" date="2020-10" db="EMBL/GenBank/DDBJ databases">
        <title>Complete genome sequence of Corynebacterium massiliense DSM 45435, type strain of Corynebacterium massiliense.</title>
        <authorList>
            <person name="Busche T."/>
            <person name="Kalinowski J."/>
            <person name="Ruckert C."/>
        </authorList>
    </citation>
    <scope>NUCLEOTIDE SEQUENCE [LARGE SCALE GENOMIC DNA]</scope>
    <source>
        <strain evidence="7 8">DSM 45435</strain>
    </source>
</reference>
<dbReference type="SUPFAM" id="SSF53335">
    <property type="entry name" value="S-adenosyl-L-methionine-dependent methyltransferases"/>
    <property type="match status" value="1"/>
</dbReference>
<organism evidence="7 8">
    <name type="scientific">Corynebacterium massiliense DSM 45435</name>
    <dbReference type="NCBI Taxonomy" id="1121364"/>
    <lineage>
        <taxon>Bacteria</taxon>
        <taxon>Bacillati</taxon>
        <taxon>Actinomycetota</taxon>
        <taxon>Actinomycetes</taxon>
        <taxon>Mycobacteriales</taxon>
        <taxon>Corynebacteriaceae</taxon>
        <taxon>Corynebacterium</taxon>
    </lineage>
</organism>
<dbReference type="SUPFAM" id="SSF50249">
    <property type="entry name" value="Nucleic acid-binding proteins"/>
    <property type="match status" value="1"/>
</dbReference>
<dbReference type="EMBL" id="CP063189">
    <property type="protein sequence ID" value="WCZ32644.1"/>
    <property type="molecule type" value="Genomic_DNA"/>
</dbReference>
<evidence type="ECO:0000256" key="4">
    <source>
        <dbReference type="PROSITE-ProRule" id="PRU01024"/>
    </source>
</evidence>
<feature type="binding site" evidence="4">
    <location>
        <position position="317"/>
    </location>
    <ligand>
        <name>S-adenosyl-L-methionine</name>
        <dbReference type="ChEBI" id="CHEBI:59789"/>
    </ligand>
</feature>
<dbReference type="PROSITE" id="PS01230">
    <property type="entry name" value="TRMA_1"/>
    <property type="match status" value="1"/>
</dbReference>
<dbReference type="Gene3D" id="2.40.50.140">
    <property type="entry name" value="Nucleic acid-binding proteins"/>
    <property type="match status" value="1"/>
</dbReference>
<accession>A0ABY7U7G7</accession>
<evidence type="ECO:0000256" key="1">
    <source>
        <dbReference type="ARBA" id="ARBA00022603"/>
    </source>
</evidence>
<sequence length="430" mass="46202">MNNPSQNTSGAVSEGDRLELTIDRMAHGGEGIATAPDGRVVFVAGAFPGDTVLAAVEKAKKKFLRAQAVEVREAGQYRVASACPAADRGAGCCDFAAVDPAREAELKKDVLLDQLRRVAHVDVLPEVDTVNLAPARGWRTRVRLGVDAEGRAGTRVRGSHELVTDVACTQLVPGLVDGLVGPDARRFTPGAEVIAVMDSEGERHVVESKKQGRGKRVETIRSVIEGSADVVEQVHGLTYTFPATAFWQAHVAAPEAYSTLVEKLLTEPTSTGSADMSRPTASQQVGWDLYGGVGLFVPAIAHALGTDNQPGKVVSVDYSRAATKRRQSDLRQFDVEVINKRVEEACEQLESPSAVVLDPPRVGAGQKVVASVAQAEPNRVVHIGCDPATFSRDVQYWAEHNFHIERLTLVNAFPGTHHFEVLALLTPRPH</sequence>
<dbReference type="PROSITE" id="PS51687">
    <property type="entry name" value="SAM_MT_RNA_M5U"/>
    <property type="match status" value="1"/>
</dbReference>
<name>A0ABY7U7G7_9CORY</name>
<evidence type="ECO:0000259" key="6">
    <source>
        <dbReference type="PROSITE" id="PS50926"/>
    </source>
</evidence>
<proteinExistence type="inferred from homology"/>
<dbReference type="Gene3D" id="3.40.50.150">
    <property type="entry name" value="Vaccinia Virus protein VP39"/>
    <property type="match status" value="1"/>
</dbReference>
<evidence type="ECO:0000313" key="8">
    <source>
        <dbReference type="Proteomes" id="UP001220064"/>
    </source>
</evidence>
<keyword evidence="8" id="KW-1185">Reference proteome</keyword>
<dbReference type="InterPro" id="IPR030390">
    <property type="entry name" value="MeTrfase_TrmA_AS"/>
</dbReference>
<feature type="binding site" evidence="4">
    <location>
        <position position="248"/>
    </location>
    <ligand>
        <name>S-adenosyl-L-methionine</name>
        <dbReference type="ChEBI" id="CHEBI:59789"/>
    </ligand>
</feature>
<gene>
    <name evidence="7" type="ORF">CMASS_06050</name>
</gene>
<comment type="similarity">
    <text evidence="4">Belongs to the class I-like SAM-binding methyltransferase superfamily. RNA M5U methyltransferase family.</text>
</comment>
<feature type="active site" description="Nucleophile" evidence="4">
    <location>
        <position position="385"/>
    </location>
</feature>
<dbReference type="GO" id="GO:0032259">
    <property type="term" value="P:methylation"/>
    <property type="evidence" value="ECO:0007669"/>
    <property type="project" value="UniProtKB-KW"/>
</dbReference>
<evidence type="ECO:0000313" key="7">
    <source>
        <dbReference type="EMBL" id="WCZ32644.1"/>
    </source>
</evidence>
<dbReference type="PROSITE" id="PS50926">
    <property type="entry name" value="TRAM"/>
    <property type="match status" value="1"/>
</dbReference>
<evidence type="ECO:0000256" key="2">
    <source>
        <dbReference type="ARBA" id="ARBA00022679"/>
    </source>
</evidence>
<feature type="active site" evidence="5">
    <location>
        <position position="385"/>
    </location>
</feature>
<feature type="binding site" evidence="4">
    <location>
        <position position="290"/>
    </location>
    <ligand>
        <name>S-adenosyl-L-methionine</name>
        <dbReference type="ChEBI" id="CHEBI:59789"/>
    </ligand>
</feature>
<dbReference type="InterPro" id="IPR010280">
    <property type="entry name" value="U5_MeTrfase_fam"/>
</dbReference>